<reference evidence="1" key="1">
    <citation type="submission" date="2020-06" db="EMBL/GenBank/DDBJ databases">
        <authorList>
            <person name="Li T."/>
            <person name="Hu X."/>
            <person name="Zhang T."/>
            <person name="Song X."/>
            <person name="Zhang H."/>
            <person name="Dai N."/>
            <person name="Sheng W."/>
            <person name="Hou X."/>
            <person name="Wei L."/>
        </authorList>
    </citation>
    <scope>NUCLEOTIDE SEQUENCE</scope>
    <source>
        <strain evidence="1">KEN1</strain>
        <tissue evidence="1">Leaf</tissue>
    </source>
</reference>
<name>A0AAW2TQP8_9LAMI</name>
<dbReference type="EMBL" id="JACGWN010000014">
    <property type="protein sequence ID" value="KAL0406563.1"/>
    <property type="molecule type" value="Genomic_DNA"/>
</dbReference>
<sequence>MVAARTTMYKARMAKPYNARARPRNFQMGDLVLRKTEASGPMGKLDPKWEGQ</sequence>
<proteinExistence type="predicted"/>
<gene>
    <name evidence="1" type="ORF">Slati_3970200</name>
</gene>
<reference evidence="1" key="2">
    <citation type="journal article" date="2024" name="Plant">
        <title>Genomic evolution and insights into agronomic trait innovations of Sesamum species.</title>
        <authorList>
            <person name="Miao H."/>
            <person name="Wang L."/>
            <person name="Qu L."/>
            <person name="Liu H."/>
            <person name="Sun Y."/>
            <person name="Le M."/>
            <person name="Wang Q."/>
            <person name="Wei S."/>
            <person name="Zheng Y."/>
            <person name="Lin W."/>
            <person name="Duan Y."/>
            <person name="Cao H."/>
            <person name="Xiong S."/>
            <person name="Wang X."/>
            <person name="Wei L."/>
            <person name="Li C."/>
            <person name="Ma Q."/>
            <person name="Ju M."/>
            <person name="Zhao R."/>
            <person name="Li G."/>
            <person name="Mu C."/>
            <person name="Tian Q."/>
            <person name="Mei H."/>
            <person name="Zhang T."/>
            <person name="Gao T."/>
            <person name="Zhang H."/>
        </authorList>
    </citation>
    <scope>NUCLEOTIDE SEQUENCE</scope>
    <source>
        <strain evidence="1">KEN1</strain>
    </source>
</reference>
<evidence type="ECO:0000313" key="1">
    <source>
        <dbReference type="EMBL" id="KAL0406563.1"/>
    </source>
</evidence>
<accession>A0AAW2TQP8</accession>
<comment type="caution">
    <text evidence="1">The sequence shown here is derived from an EMBL/GenBank/DDBJ whole genome shotgun (WGS) entry which is preliminary data.</text>
</comment>
<organism evidence="1">
    <name type="scientific">Sesamum latifolium</name>
    <dbReference type="NCBI Taxonomy" id="2727402"/>
    <lineage>
        <taxon>Eukaryota</taxon>
        <taxon>Viridiplantae</taxon>
        <taxon>Streptophyta</taxon>
        <taxon>Embryophyta</taxon>
        <taxon>Tracheophyta</taxon>
        <taxon>Spermatophyta</taxon>
        <taxon>Magnoliopsida</taxon>
        <taxon>eudicotyledons</taxon>
        <taxon>Gunneridae</taxon>
        <taxon>Pentapetalae</taxon>
        <taxon>asterids</taxon>
        <taxon>lamiids</taxon>
        <taxon>Lamiales</taxon>
        <taxon>Pedaliaceae</taxon>
        <taxon>Sesamum</taxon>
    </lineage>
</organism>
<protein>
    <submittedName>
        <fullName evidence="1">Uncharacterized protein</fullName>
    </submittedName>
</protein>
<dbReference type="AlphaFoldDB" id="A0AAW2TQP8"/>